<protein>
    <submittedName>
        <fullName evidence="1">Uncharacterized protein</fullName>
    </submittedName>
</protein>
<reference evidence="1" key="1">
    <citation type="submission" date="2018-05" db="EMBL/GenBank/DDBJ databases">
        <authorList>
            <person name="Lanie J.A."/>
            <person name="Ng W.-L."/>
            <person name="Kazmierczak K.M."/>
            <person name="Andrzejewski T.M."/>
            <person name="Davidsen T.M."/>
            <person name="Wayne K.J."/>
            <person name="Tettelin H."/>
            <person name="Glass J.I."/>
            <person name="Rusch D."/>
            <person name="Podicherti R."/>
            <person name="Tsui H.-C.T."/>
            <person name="Winkler M.E."/>
        </authorList>
    </citation>
    <scope>NUCLEOTIDE SEQUENCE</scope>
</reference>
<accession>A0A382DXQ7</accession>
<evidence type="ECO:0000313" key="1">
    <source>
        <dbReference type="EMBL" id="SVB43188.1"/>
    </source>
</evidence>
<dbReference type="EMBL" id="UINC01041639">
    <property type="protein sequence ID" value="SVB43188.1"/>
    <property type="molecule type" value="Genomic_DNA"/>
</dbReference>
<organism evidence="1">
    <name type="scientific">marine metagenome</name>
    <dbReference type="NCBI Taxonomy" id="408172"/>
    <lineage>
        <taxon>unclassified sequences</taxon>
        <taxon>metagenomes</taxon>
        <taxon>ecological metagenomes</taxon>
    </lineage>
</organism>
<proteinExistence type="predicted"/>
<dbReference type="AlphaFoldDB" id="A0A382DXQ7"/>
<gene>
    <name evidence="1" type="ORF">METZ01_LOCUS196042</name>
</gene>
<sequence>MRPAFVIGNGRSRVGFDLRRLNVAGVTYGTNAIFRDQPVNYLVCCDKSMLKEANGLEVGKQSFLYSRARWLEDNKDPNIQVVPDLPYLGPNKADKAEHWGSGHYATLLACEKGHDIIITLGFDFYGTANNMQNNIYSGTHGYKKKTDEAVDPKYWIYHSAKLFKHYPDIQFVFINDKDWKVPEEWNEYSNWSIDTYQGLETFLLDYPI</sequence>
<name>A0A382DXQ7_9ZZZZ</name>